<gene>
    <name evidence="1" type="ORF">Sangu_1713200</name>
</gene>
<evidence type="ECO:0000313" key="1">
    <source>
        <dbReference type="EMBL" id="KAL0331677.1"/>
    </source>
</evidence>
<sequence length="86" mass="8897">MRGASWVADVGYWPNGEGVGFVISVGRGAWDDGDRFAGGSGVVEGKGWGGAVAGDCAGDSGFVKRGCECVKFAHSEGEIRTNRSNR</sequence>
<dbReference type="EMBL" id="JACGWK010000010">
    <property type="protein sequence ID" value="KAL0331677.1"/>
    <property type="molecule type" value="Genomic_DNA"/>
</dbReference>
<reference evidence="1" key="2">
    <citation type="journal article" date="2024" name="Plant">
        <title>Genomic evolution and insights into agronomic trait innovations of Sesamum species.</title>
        <authorList>
            <person name="Miao H."/>
            <person name="Wang L."/>
            <person name="Qu L."/>
            <person name="Liu H."/>
            <person name="Sun Y."/>
            <person name="Le M."/>
            <person name="Wang Q."/>
            <person name="Wei S."/>
            <person name="Zheng Y."/>
            <person name="Lin W."/>
            <person name="Duan Y."/>
            <person name="Cao H."/>
            <person name="Xiong S."/>
            <person name="Wang X."/>
            <person name="Wei L."/>
            <person name="Li C."/>
            <person name="Ma Q."/>
            <person name="Ju M."/>
            <person name="Zhao R."/>
            <person name="Li G."/>
            <person name="Mu C."/>
            <person name="Tian Q."/>
            <person name="Mei H."/>
            <person name="Zhang T."/>
            <person name="Gao T."/>
            <person name="Zhang H."/>
        </authorList>
    </citation>
    <scope>NUCLEOTIDE SEQUENCE</scope>
    <source>
        <strain evidence="1">G01</strain>
    </source>
</reference>
<accession>A0AAW2MMF7</accession>
<comment type="caution">
    <text evidence="1">The sequence shown here is derived from an EMBL/GenBank/DDBJ whole genome shotgun (WGS) entry which is preliminary data.</text>
</comment>
<organism evidence="1">
    <name type="scientific">Sesamum angustifolium</name>
    <dbReference type="NCBI Taxonomy" id="2727405"/>
    <lineage>
        <taxon>Eukaryota</taxon>
        <taxon>Viridiplantae</taxon>
        <taxon>Streptophyta</taxon>
        <taxon>Embryophyta</taxon>
        <taxon>Tracheophyta</taxon>
        <taxon>Spermatophyta</taxon>
        <taxon>Magnoliopsida</taxon>
        <taxon>eudicotyledons</taxon>
        <taxon>Gunneridae</taxon>
        <taxon>Pentapetalae</taxon>
        <taxon>asterids</taxon>
        <taxon>lamiids</taxon>
        <taxon>Lamiales</taxon>
        <taxon>Pedaliaceae</taxon>
        <taxon>Sesamum</taxon>
    </lineage>
</organism>
<dbReference type="AlphaFoldDB" id="A0AAW2MMF7"/>
<protein>
    <submittedName>
        <fullName evidence="1">Uncharacterized protein</fullName>
    </submittedName>
</protein>
<name>A0AAW2MMF7_9LAMI</name>
<proteinExistence type="predicted"/>
<reference evidence="1" key="1">
    <citation type="submission" date="2020-06" db="EMBL/GenBank/DDBJ databases">
        <authorList>
            <person name="Li T."/>
            <person name="Hu X."/>
            <person name="Zhang T."/>
            <person name="Song X."/>
            <person name="Zhang H."/>
            <person name="Dai N."/>
            <person name="Sheng W."/>
            <person name="Hou X."/>
            <person name="Wei L."/>
        </authorList>
    </citation>
    <scope>NUCLEOTIDE SEQUENCE</scope>
    <source>
        <strain evidence="1">G01</strain>
        <tissue evidence="1">Leaf</tissue>
    </source>
</reference>